<accession>A0ACD1IMI3</accession>
<reference evidence="1" key="1">
    <citation type="submission" date="2018-02" db="EMBL/GenBank/DDBJ databases">
        <title>The genomes of Aspergillus section Nigri reveals drivers in fungal speciation.</title>
        <authorList>
            <consortium name="DOE Joint Genome Institute"/>
            <person name="Vesth T.C."/>
            <person name="Nybo J."/>
            <person name="Theobald S."/>
            <person name="Brandl J."/>
            <person name="Frisvad J.C."/>
            <person name="Nielsen K.F."/>
            <person name="Lyhne E.K."/>
            <person name="Kogle M.E."/>
            <person name="Kuo A."/>
            <person name="Riley R."/>
            <person name="Clum A."/>
            <person name="Nolan M."/>
            <person name="Lipzen A."/>
            <person name="Salamov A."/>
            <person name="Henrissat B."/>
            <person name="Wiebenga A."/>
            <person name="De vries R.P."/>
            <person name="Grigoriev I.V."/>
            <person name="Mortensen U.H."/>
            <person name="Andersen M.R."/>
            <person name="Baker S.E."/>
        </authorList>
    </citation>
    <scope>NUCLEOTIDE SEQUENCE</scope>
    <source>
        <strain evidence="1">CBS 115574</strain>
    </source>
</reference>
<evidence type="ECO:0000313" key="2">
    <source>
        <dbReference type="Proteomes" id="UP000249748"/>
    </source>
</evidence>
<protein>
    <submittedName>
        <fullName evidence="1">Uncharacterized protein</fullName>
    </submittedName>
</protein>
<dbReference type="EMBL" id="KZ824540">
    <property type="protein sequence ID" value="RAK91876.1"/>
    <property type="molecule type" value="Genomic_DNA"/>
</dbReference>
<evidence type="ECO:0000313" key="1">
    <source>
        <dbReference type="EMBL" id="RAK91876.1"/>
    </source>
</evidence>
<sequence length="154" mass="16989">MHPAAREARTFVVGGGGGGGGLVGDSLPNSWGSMHGIDYGHVDMFSFLYMRRLFVCFFPIYTTAAACEEVSDFVTLFPVYLFACSSTWGAYLPRPVHMSWPYPRSQSPSQSTAHVQYHALHVSPPVDPFDTAHPQTTSTLFNFSEQTMLVYGLL</sequence>
<gene>
    <name evidence="1" type="ORF">BO79DRAFT_214828</name>
</gene>
<proteinExistence type="predicted"/>
<organism evidence="1 2">
    <name type="scientific">Aspergillus costaricaensis CBS 115574</name>
    <dbReference type="NCBI Taxonomy" id="1448317"/>
    <lineage>
        <taxon>Eukaryota</taxon>
        <taxon>Fungi</taxon>
        <taxon>Dikarya</taxon>
        <taxon>Ascomycota</taxon>
        <taxon>Pezizomycotina</taxon>
        <taxon>Eurotiomycetes</taxon>
        <taxon>Eurotiomycetidae</taxon>
        <taxon>Eurotiales</taxon>
        <taxon>Aspergillaceae</taxon>
        <taxon>Aspergillus</taxon>
        <taxon>Aspergillus subgen. Circumdati</taxon>
    </lineage>
</organism>
<keyword evidence="2" id="KW-1185">Reference proteome</keyword>
<name>A0ACD1IMI3_9EURO</name>
<dbReference type="Proteomes" id="UP000249748">
    <property type="component" value="Unassembled WGS sequence"/>
</dbReference>